<organism evidence="2">
    <name type="scientific">Siphoviridae sp. ct1IF5</name>
    <dbReference type="NCBI Taxonomy" id="2827765"/>
    <lineage>
        <taxon>Viruses</taxon>
        <taxon>Duplodnaviria</taxon>
        <taxon>Heunggongvirae</taxon>
        <taxon>Uroviricota</taxon>
        <taxon>Caudoviricetes</taxon>
    </lineage>
</organism>
<proteinExistence type="predicted"/>
<evidence type="ECO:0000313" key="2">
    <source>
        <dbReference type="EMBL" id="DAF61668.1"/>
    </source>
</evidence>
<dbReference type="EMBL" id="BK032815">
    <property type="protein sequence ID" value="DAF61668.1"/>
    <property type="molecule type" value="Genomic_DNA"/>
</dbReference>
<evidence type="ECO:0000256" key="1">
    <source>
        <dbReference type="SAM" id="Phobius"/>
    </source>
</evidence>
<name>A0A8S5TEE0_9CAUD</name>
<reference evidence="2" key="1">
    <citation type="journal article" date="2021" name="Proc. Natl. Acad. Sci. U.S.A.">
        <title>A Catalog of Tens of Thousands of Viruses from Human Metagenomes Reveals Hidden Associations with Chronic Diseases.</title>
        <authorList>
            <person name="Tisza M.J."/>
            <person name="Buck C.B."/>
        </authorList>
    </citation>
    <scope>NUCLEOTIDE SEQUENCE</scope>
    <source>
        <strain evidence="2">Ct1IF5</strain>
    </source>
</reference>
<sequence length="59" mass="6653">MRIHEIILDIIGVYLVSIGLGTQTNGWLLSLIYKIIPYFCGMYCIFYGIFMSGFVKIGG</sequence>
<protein>
    <submittedName>
        <fullName evidence="2">Uncharacterized protein</fullName>
    </submittedName>
</protein>
<feature type="transmembrane region" description="Helical" evidence="1">
    <location>
        <begin position="7"/>
        <end position="29"/>
    </location>
</feature>
<keyword evidence="1" id="KW-1133">Transmembrane helix</keyword>
<accession>A0A8S5TEE0</accession>
<keyword evidence="1" id="KW-0812">Transmembrane</keyword>
<feature type="transmembrane region" description="Helical" evidence="1">
    <location>
        <begin position="35"/>
        <end position="55"/>
    </location>
</feature>
<feature type="non-terminal residue" evidence="2">
    <location>
        <position position="59"/>
    </location>
</feature>
<keyword evidence="1" id="KW-0472">Membrane</keyword>